<feature type="compositionally biased region" description="Acidic residues" evidence="1">
    <location>
        <begin position="139"/>
        <end position="148"/>
    </location>
</feature>
<sequence>MCRYRVYTFACGHIVTEKPPYLPCNPDDFCRLENSDPPIKIKKNTPCGGETCDASAGMQLNQPSGGGTSWDRTASGNQGRALGENPADRLRHTVSTKIRVAKLVRSMTKKNKEKEAAKANNNGADGFLPDQQHMVYEEVGNEMDDLKK</sequence>
<dbReference type="AlphaFoldDB" id="A0AAD6NEL8"/>
<proteinExistence type="predicted"/>
<feature type="region of interest" description="Disordered" evidence="1">
    <location>
        <begin position="107"/>
        <end position="148"/>
    </location>
</feature>
<dbReference type="EMBL" id="JAQGDS010000015">
    <property type="protein sequence ID" value="KAJ6256091.1"/>
    <property type="molecule type" value="Genomic_DNA"/>
</dbReference>
<comment type="caution">
    <text evidence="2">The sequence shown here is derived from an EMBL/GenBank/DDBJ whole genome shotgun (WGS) entry which is preliminary data.</text>
</comment>
<keyword evidence="3" id="KW-1185">Reference proteome</keyword>
<name>A0AAD6NEL8_DREDA</name>
<protein>
    <submittedName>
        <fullName evidence="2">Uncharacterized protein</fullName>
    </submittedName>
</protein>
<dbReference type="Proteomes" id="UP001221413">
    <property type="component" value="Unassembled WGS sequence"/>
</dbReference>
<evidence type="ECO:0000313" key="2">
    <source>
        <dbReference type="EMBL" id="KAJ6256091.1"/>
    </source>
</evidence>
<reference evidence="2" key="1">
    <citation type="submission" date="2023-01" db="EMBL/GenBank/DDBJ databases">
        <title>The chitinases involved in constricting ring structure development in the nematode-trapping fungus Drechslerella dactyloides.</title>
        <authorList>
            <person name="Wang R."/>
            <person name="Zhang L."/>
            <person name="Tang P."/>
            <person name="Li S."/>
            <person name="Liang L."/>
        </authorList>
    </citation>
    <scope>NUCLEOTIDE SEQUENCE</scope>
    <source>
        <strain evidence="2">YMF1.00031</strain>
    </source>
</reference>
<gene>
    <name evidence="2" type="ORF">Dda_9183</name>
</gene>
<evidence type="ECO:0000313" key="3">
    <source>
        <dbReference type="Proteomes" id="UP001221413"/>
    </source>
</evidence>
<evidence type="ECO:0000256" key="1">
    <source>
        <dbReference type="SAM" id="MobiDB-lite"/>
    </source>
</evidence>
<feature type="region of interest" description="Disordered" evidence="1">
    <location>
        <begin position="58"/>
        <end position="91"/>
    </location>
</feature>
<accession>A0AAD6NEL8</accession>
<organism evidence="2 3">
    <name type="scientific">Drechslerella dactyloides</name>
    <name type="common">Nematode-trapping fungus</name>
    <name type="synonym">Arthrobotrys dactyloides</name>
    <dbReference type="NCBI Taxonomy" id="74499"/>
    <lineage>
        <taxon>Eukaryota</taxon>
        <taxon>Fungi</taxon>
        <taxon>Dikarya</taxon>
        <taxon>Ascomycota</taxon>
        <taxon>Pezizomycotina</taxon>
        <taxon>Orbiliomycetes</taxon>
        <taxon>Orbiliales</taxon>
        <taxon>Orbiliaceae</taxon>
        <taxon>Drechslerella</taxon>
    </lineage>
</organism>